<dbReference type="RefSeq" id="WP_006748025.1">
    <property type="nucleotide sequence ID" value="NZ_CP007029.1"/>
</dbReference>
<comment type="pathway">
    <text evidence="2">Cofactor biosynthesis; ubiquinone biosynthesis.</text>
</comment>
<dbReference type="GO" id="GO:0071949">
    <property type="term" value="F:FAD binding"/>
    <property type="evidence" value="ECO:0007669"/>
    <property type="project" value="InterPro"/>
</dbReference>
<evidence type="ECO:0000256" key="3">
    <source>
        <dbReference type="ARBA" id="ARBA00005349"/>
    </source>
</evidence>
<dbReference type="HOGENOM" id="CLU_009665_8_1_6"/>
<dbReference type="PANTHER" id="PTHR43876:SF8">
    <property type="entry name" value="2-OCTAPRENYL-6-METHOXYPHENOL HYDROXYLASE"/>
    <property type="match status" value="1"/>
</dbReference>
<dbReference type="InterPro" id="IPR036188">
    <property type="entry name" value="FAD/NAD-bd_sf"/>
</dbReference>
<comment type="similarity">
    <text evidence="3">Belongs to the UbiH/COQ6 family.</text>
</comment>
<dbReference type="UniPathway" id="UPA00232"/>
<evidence type="ECO:0000259" key="9">
    <source>
        <dbReference type="Pfam" id="PF01494"/>
    </source>
</evidence>
<keyword evidence="5" id="KW-0274">FAD</keyword>
<accession>W0DJY4</accession>
<evidence type="ECO:0000256" key="7">
    <source>
        <dbReference type="ARBA" id="ARBA00023033"/>
    </source>
</evidence>
<name>W0DJY4_9GAMM</name>
<evidence type="ECO:0000313" key="11">
    <source>
        <dbReference type="Proteomes" id="UP000005289"/>
    </source>
</evidence>
<dbReference type="KEGG" id="tti:THITH_11420"/>
<evidence type="ECO:0000313" key="10">
    <source>
        <dbReference type="EMBL" id="AHE98756.1"/>
    </source>
</evidence>
<dbReference type="Gene3D" id="3.50.50.60">
    <property type="entry name" value="FAD/NAD(P)-binding domain"/>
    <property type="match status" value="2"/>
</dbReference>
<dbReference type="Proteomes" id="UP000005289">
    <property type="component" value="Chromosome"/>
</dbReference>
<dbReference type="AlphaFoldDB" id="W0DJY4"/>
<reference evidence="10 11" key="1">
    <citation type="submission" date="2013-12" db="EMBL/GenBank/DDBJ databases">
        <authorList>
            <consortium name="DOE Joint Genome Institute"/>
            <person name="Muyzer G."/>
            <person name="Huntemann M."/>
            <person name="Han J."/>
            <person name="Chen A."/>
            <person name="Kyrpides N."/>
            <person name="Mavromatis K."/>
            <person name="Markowitz V."/>
            <person name="Palaniappan K."/>
            <person name="Ivanova N."/>
            <person name="Schaumberg A."/>
            <person name="Pati A."/>
            <person name="Liolios K."/>
            <person name="Nordberg H.P."/>
            <person name="Cantor M.N."/>
            <person name="Hua S.X."/>
            <person name="Woyke T."/>
        </authorList>
    </citation>
    <scope>NUCLEOTIDE SEQUENCE [LARGE SCALE GENOMIC DNA]</scope>
    <source>
        <strain evidence="10 11">ARh 1</strain>
    </source>
</reference>
<keyword evidence="11" id="KW-1185">Reference proteome</keyword>
<dbReference type="EMBL" id="CP007029">
    <property type="protein sequence ID" value="AHE98756.1"/>
    <property type="molecule type" value="Genomic_DNA"/>
</dbReference>
<evidence type="ECO:0000256" key="1">
    <source>
        <dbReference type="ARBA" id="ARBA00001974"/>
    </source>
</evidence>
<comment type="cofactor">
    <cofactor evidence="1">
        <name>FAD</name>
        <dbReference type="ChEBI" id="CHEBI:57692"/>
    </cofactor>
</comment>
<evidence type="ECO:0000256" key="5">
    <source>
        <dbReference type="ARBA" id="ARBA00022827"/>
    </source>
</evidence>
<feature type="compositionally biased region" description="Basic and acidic residues" evidence="8">
    <location>
        <begin position="400"/>
        <end position="418"/>
    </location>
</feature>
<dbReference type="PRINTS" id="PR00420">
    <property type="entry name" value="RNGMNOXGNASE"/>
</dbReference>
<dbReference type="PROSITE" id="PS51257">
    <property type="entry name" value="PROKAR_LIPOPROTEIN"/>
    <property type="match status" value="1"/>
</dbReference>
<proteinExistence type="inferred from homology"/>
<evidence type="ECO:0000256" key="6">
    <source>
        <dbReference type="ARBA" id="ARBA00023002"/>
    </source>
</evidence>
<evidence type="ECO:0000256" key="2">
    <source>
        <dbReference type="ARBA" id="ARBA00004749"/>
    </source>
</evidence>
<dbReference type="PANTHER" id="PTHR43876">
    <property type="entry name" value="UBIQUINONE BIOSYNTHESIS MONOOXYGENASE COQ6, MITOCHONDRIAL"/>
    <property type="match status" value="1"/>
</dbReference>
<gene>
    <name evidence="10" type="ORF">THITH_11420</name>
</gene>
<organism evidence="10 11">
    <name type="scientific">Thioalkalivibrio paradoxus ARh 1</name>
    <dbReference type="NCBI Taxonomy" id="713585"/>
    <lineage>
        <taxon>Bacteria</taxon>
        <taxon>Pseudomonadati</taxon>
        <taxon>Pseudomonadota</taxon>
        <taxon>Gammaproteobacteria</taxon>
        <taxon>Chromatiales</taxon>
        <taxon>Ectothiorhodospiraceae</taxon>
        <taxon>Thioalkalivibrio</taxon>
    </lineage>
</organism>
<feature type="region of interest" description="Disordered" evidence="8">
    <location>
        <begin position="398"/>
        <end position="418"/>
    </location>
</feature>
<dbReference type="InterPro" id="IPR002938">
    <property type="entry name" value="FAD-bd"/>
</dbReference>
<dbReference type="InterPro" id="IPR051205">
    <property type="entry name" value="UbiH/COQ6_monooxygenase"/>
</dbReference>
<evidence type="ECO:0000256" key="4">
    <source>
        <dbReference type="ARBA" id="ARBA00022630"/>
    </source>
</evidence>
<keyword evidence="6" id="KW-0560">Oxidoreductase</keyword>
<dbReference type="STRING" id="713585.THITH_11420"/>
<sequence>MAAGMLRSDVLVVGAGPVGALLACILARAGRSVLLAERGRLRPDADANPDTRGYALSAGSVMLFEDLGYWPALMPFAAPIREIHVSREGTLGTVFMDSDSQGIRALGQVVPAARIDALLAGELARAGVRVLEETGFENLSAAKRGRRQAVVAGPDGDQRISARLIVAADGIHSAARAAAGIQVLRRRYDADALVFDVRPARAHRGRAFERFTPEGPLALLPQSDDRMNVVWVAPAEVCDRRQQLGDLDRLAELQQRFGWRLGRLQTAGGPVGRFPLEQLRARSLYAERLALVGNVAHALHPVAGQGLNLSLRDVAALAAGILRADDPGAREVLAAYAAAREADIGRVAAATDFLARGMLADGGLIRHVLGAGMWMLDRLEPLRRFFATEAMGLQPQPRHLLRELPAARKAPPRREASR</sequence>
<dbReference type="InterPro" id="IPR010971">
    <property type="entry name" value="UbiH/COQ6"/>
</dbReference>
<feature type="domain" description="FAD-binding" evidence="9">
    <location>
        <begin position="8"/>
        <end position="343"/>
    </location>
</feature>
<dbReference type="GO" id="GO:0008681">
    <property type="term" value="F:2-octaprenyl-6-methoxyphenol hydroxylase activity"/>
    <property type="evidence" value="ECO:0007669"/>
    <property type="project" value="TreeGrafter"/>
</dbReference>
<keyword evidence="4" id="KW-0285">Flavoprotein</keyword>
<protein>
    <submittedName>
        <fullName evidence="10">Ubiquinone biosynthesis protein UbiH</fullName>
    </submittedName>
</protein>
<dbReference type="NCBIfam" id="TIGR01988">
    <property type="entry name" value="Ubi-OHases"/>
    <property type="match status" value="1"/>
</dbReference>
<dbReference type="GO" id="GO:0006744">
    <property type="term" value="P:ubiquinone biosynthetic process"/>
    <property type="evidence" value="ECO:0007669"/>
    <property type="project" value="UniProtKB-UniPathway"/>
</dbReference>
<dbReference type="Pfam" id="PF01494">
    <property type="entry name" value="FAD_binding_3"/>
    <property type="match status" value="1"/>
</dbReference>
<keyword evidence="7" id="KW-0503">Monooxygenase</keyword>
<dbReference type="SUPFAM" id="SSF51905">
    <property type="entry name" value="FAD/NAD(P)-binding domain"/>
    <property type="match status" value="1"/>
</dbReference>
<evidence type="ECO:0000256" key="8">
    <source>
        <dbReference type="SAM" id="MobiDB-lite"/>
    </source>
</evidence>
<keyword evidence="10" id="KW-0830">Ubiquinone</keyword>